<dbReference type="InterPro" id="IPR015943">
    <property type="entry name" value="WD40/YVTN_repeat-like_dom_sf"/>
</dbReference>
<evidence type="ECO:0008006" key="7">
    <source>
        <dbReference type="Google" id="ProtNLM"/>
    </source>
</evidence>
<dbReference type="OrthoDB" id="1932312at2759"/>
<feature type="repeat" description="WD" evidence="3">
    <location>
        <begin position="165"/>
        <end position="206"/>
    </location>
</feature>
<comment type="caution">
    <text evidence="5">The sequence shown here is derived from an EMBL/GenBank/DDBJ whole genome shotgun (WGS) entry which is preliminary data.</text>
</comment>
<feature type="repeat" description="WD" evidence="3">
    <location>
        <begin position="229"/>
        <end position="268"/>
    </location>
</feature>
<reference evidence="5" key="1">
    <citation type="submission" date="2021-11" db="EMBL/GenBank/DDBJ databases">
        <authorList>
            <person name="Herlambang A."/>
            <person name="Guo Y."/>
            <person name="Takashima Y."/>
            <person name="Nishizawa T."/>
        </authorList>
    </citation>
    <scope>NUCLEOTIDE SEQUENCE</scope>
    <source>
        <strain evidence="5">E1425</strain>
    </source>
</reference>
<evidence type="ECO:0000313" key="6">
    <source>
        <dbReference type="Proteomes" id="UP000827284"/>
    </source>
</evidence>
<name>A0A9P3H1F6_9FUNG</name>
<accession>A0A9P3H1F6</accession>
<feature type="region of interest" description="Disordered" evidence="4">
    <location>
        <begin position="25"/>
        <end position="89"/>
    </location>
</feature>
<organism evidence="5 6">
    <name type="scientific">Entomortierella parvispora</name>
    <dbReference type="NCBI Taxonomy" id="205924"/>
    <lineage>
        <taxon>Eukaryota</taxon>
        <taxon>Fungi</taxon>
        <taxon>Fungi incertae sedis</taxon>
        <taxon>Mucoromycota</taxon>
        <taxon>Mortierellomycotina</taxon>
        <taxon>Mortierellomycetes</taxon>
        <taxon>Mortierellales</taxon>
        <taxon>Mortierellaceae</taxon>
        <taxon>Entomortierella</taxon>
    </lineage>
</organism>
<dbReference type="Proteomes" id="UP000827284">
    <property type="component" value="Unassembled WGS sequence"/>
</dbReference>
<reference evidence="5" key="2">
    <citation type="journal article" date="2022" name="Microbiol. Resour. Announc.">
        <title>Whole-Genome Sequence of Entomortierella parvispora E1425, a Mucoromycotan Fungus Associated with Burkholderiaceae-Related Endosymbiotic Bacteria.</title>
        <authorList>
            <person name="Herlambang A."/>
            <person name="Guo Y."/>
            <person name="Takashima Y."/>
            <person name="Narisawa K."/>
            <person name="Ohta H."/>
            <person name="Nishizawa T."/>
        </authorList>
    </citation>
    <scope>NUCLEOTIDE SEQUENCE</scope>
    <source>
        <strain evidence="5">E1425</strain>
    </source>
</reference>
<evidence type="ECO:0000256" key="1">
    <source>
        <dbReference type="ARBA" id="ARBA00022574"/>
    </source>
</evidence>
<dbReference type="SUPFAM" id="SSF50978">
    <property type="entry name" value="WD40 repeat-like"/>
    <property type="match status" value="1"/>
</dbReference>
<evidence type="ECO:0000256" key="3">
    <source>
        <dbReference type="PROSITE-ProRule" id="PRU00221"/>
    </source>
</evidence>
<evidence type="ECO:0000313" key="5">
    <source>
        <dbReference type="EMBL" id="GJJ68340.1"/>
    </source>
</evidence>
<dbReference type="PROSITE" id="PS00678">
    <property type="entry name" value="WD_REPEATS_1"/>
    <property type="match status" value="1"/>
</dbReference>
<gene>
    <name evidence="5" type="ORF">EMPS_00686</name>
</gene>
<keyword evidence="1 3" id="KW-0853">WD repeat</keyword>
<dbReference type="InterPro" id="IPR036322">
    <property type="entry name" value="WD40_repeat_dom_sf"/>
</dbReference>
<dbReference type="Gene3D" id="2.130.10.10">
    <property type="entry name" value="YVTN repeat-like/Quinoprotein amine dehydrogenase"/>
    <property type="match status" value="1"/>
</dbReference>
<dbReference type="PROSITE" id="PS50294">
    <property type="entry name" value="WD_REPEATS_REGION"/>
    <property type="match status" value="2"/>
</dbReference>
<dbReference type="GO" id="GO:1990234">
    <property type="term" value="C:transferase complex"/>
    <property type="evidence" value="ECO:0007669"/>
    <property type="project" value="UniProtKB-ARBA"/>
</dbReference>
<protein>
    <recommendedName>
        <fullName evidence="7">WD40 repeat-like protein</fullName>
    </recommendedName>
</protein>
<dbReference type="PANTHER" id="PTHR22847">
    <property type="entry name" value="WD40 REPEAT PROTEIN"/>
    <property type="match status" value="1"/>
</dbReference>
<evidence type="ECO:0000256" key="4">
    <source>
        <dbReference type="SAM" id="MobiDB-lite"/>
    </source>
</evidence>
<dbReference type="SMART" id="SM00320">
    <property type="entry name" value="WD40"/>
    <property type="match status" value="3"/>
</dbReference>
<dbReference type="PROSITE" id="PS50082">
    <property type="entry name" value="WD_REPEATS_2"/>
    <property type="match status" value="2"/>
</dbReference>
<dbReference type="PANTHER" id="PTHR22847:SF637">
    <property type="entry name" value="WD REPEAT DOMAIN 5B"/>
    <property type="match status" value="1"/>
</dbReference>
<keyword evidence="2" id="KW-0677">Repeat</keyword>
<dbReference type="InterPro" id="IPR019775">
    <property type="entry name" value="WD40_repeat_CS"/>
</dbReference>
<dbReference type="AlphaFoldDB" id="A0A9P3H1F6"/>
<dbReference type="EMBL" id="BQFW01000001">
    <property type="protein sequence ID" value="GJJ68340.1"/>
    <property type="molecule type" value="Genomic_DNA"/>
</dbReference>
<evidence type="ECO:0000256" key="2">
    <source>
        <dbReference type="ARBA" id="ARBA00022737"/>
    </source>
</evidence>
<dbReference type="Pfam" id="PF00400">
    <property type="entry name" value="WD40"/>
    <property type="match status" value="2"/>
</dbReference>
<dbReference type="InterPro" id="IPR001680">
    <property type="entry name" value="WD40_rpt"/>
</dbReference>
<sequence length="493" mass="54707">MKGQSWKNIFRLHHAWAHQSGQTLVISPPSTEDHGLTASQGSIPLDHHQHSVHHHDHHMQGLLSARPSDTGPESTLYPPALSPSPITDHSILSAKNNLQEHKGVNDNRAANRSDSLSCSSCTYADVCLIPRAGICVRTQRDRSRPLMQVVNAEALDQVVDLDDPVGAHQDLISGLAANDEGSLLVSCSIDSTVRVWEIQKHFTLEDRSRKSFRDLFQRYGCPIQNRKVLIGHIGWVNAVAIEKTTVVSGGSDHTVRVWDALSGLQIRVIPDLFVSRDLDLGVYSVAIHGSTIGCGSIIEGYQIHDLDSGELLFEIDEQLSSKDHFRFETQHYQQYAARIAFTDTVVVTNSKLEGVLCVWDRQNGHPLYRIQVCSPRPSPPETNNAPDTSRGLERMKVLDPYGSNGHWDSDRSTVHTFKINKSGSMLMCTLCDGRVSLFEFGSMAHGDATDLWSIQSQRPVRAGQTQDQHPHRCDGQTAWIWVRSHTGNTVVAI</sequence>
<keyword evidence="6" id="KW-1185">Reference proteome</keyword>
<proteinExistence type="predicted"/>